<feature type="transmembrane region" description="Helical" evidence="1">
    <location>
        <begin position="67"/>
        <end position="86"/>
    </location>
</feature>
<sequence length="329" mass="36106">MATRDATAAEAERWFVSHGLPWFVDDVRDDVRRGLGRQRLVLVVLLAAVTGAAAGAAVGWWQRDVGTGLTVASQVLIVGLALYALTTLRAWAIARWAARRTLGSLGLLFPLVTRALPLLLLFITFLFINAEVWQVSATLDGSVMWLTVLMFSGIAVGFLMVRLPEELEVFDRELDPSRVVAGARGTPLGPVAEALLAEDAVDRRLETRLGGLQKVNLVLVLLITQAVQVLLLSVSVFVFFLVFGVLAMDPSVVQSWVGHPPDPVLSAQTARLSRELVQVSVFLAAFSGLYFTVYAVTDELYRKQFFTTIVRELERAVSARAAYRLLKQD</sequence>
<dbReference type="RefSeq" id="WP_192141241.1">
    <property type="nucleotide sequence ID" value="NZ_JACYXZ010000001.1"/>
</dbReference>
<dbReference type="Proteomes" id="UP000616839">
    <property type="component" value="Unassembled WGS sequence"/>
</dbReference>
<name>A0A927K3P9_9ACTN</name>
<evidence type="ECO:0008006" key="4">
    <source>
        <dbReference type="Google" id="ProtNLM"/>
    </source>
</evidence>
<proteinExistence type="predicted"/>
<protein>
    <recommendedName>
        <fullName evidence="4">Integral membrane protein</fullName>
    </recommendedName>
</protein>
<feature type="transmembrane region" description="Helical" evidence="1">
    <location>
        <begin position="217"/>
        <end position="246"/>
    </location>
</feature>
<keyword evidence="1" id="KW-0472">Membrane</keyword>
<feature type="transmembrane region" description="Helical" evidence="1">
    <location>
        <begin position="107"/>
        <end position="130"/>
    </location>
</feature>
<accession>A0A927K3P9</accession>
<reference evidence="2" key="1">
    <citation type="submission" date="2020-09" db="EMBL/GenBank/DDBJ databases">
        <title>Nocardioides sp. strain MJB4 16S ribosomal RNA gene Genome sequencing and assembly.</title>
        <authorList>
            <person name="Kim I."/>
        </authorList>
    </citation>
    <scope>NUCLEOTIDE SEQUENCE</scope>
    <source>
        <strain evidence="2">MJB4</strain>
    </source>
</reference>
<feature type="transmembrane region" description="Helical" evidence="1">
    <location>
        <begin position="276"/>
        <end position="296"/>
    </location>
</feature>
<organism evidence="2 3">
    <name type="scientific">Nocardioides donggukensis</name>
    <dbReference type="NCBI Taxonomy" id="2774019"/>
    <lineage>
        <taxon>Bacteria</taxon>
        <taxon>Bacillati</taxon>
        <taxon>Actinomycetota</taxon>
        <taxon>Actinomycetes</taxon>
        <taxon>Propionibacteriales</taxon>
        <taxon>Nocardioidaceae</taxon>
        <taxon>Nocardioides</taxon>
    </lineage>
</organism>
<keyword evidence="1" id="KW-1133">Transmembrane helix</keyword>
<comment type="caution">
    <text evidence="2">The sequence shown here is derived from an EMBL/GenBank/DDBJ whole genome shotgun (WGS) entry which is preliminary data.</text>
</comment>
<feature type="transmembrane region" description="Helical" evidence="1">
    <location>
        <begin position="40"/>
        <end position="61"/>
    </location>
</feature>
<feature type="transmembrane region" description="Helical" evidence="1">
    <location>
        <begin position="142"/>
        <end position="163"/>
    </location>
</feature>
<evidence type="ECO:0000256" key="1">
    <source>
        <dbReference type="SAM" id="Phobius"/>
    </source>
</evidence>
<gene>
    <name evidence="2" type="ORF">IE331_05580</name>
</gene>
<evidence type="ECO:0000313" key="2">
    <source>
        <dbReference type="EMBL" id="MBD8869088.1"/>
    </source>
</evidence>
<keyword evidence="3" id="KW-1185">Reference proteome</keyword>
<keyword evidence="1" id="KW-0812">Transmembrane</keyword>
<dbReference type="EMBL" id="JACYXZ010000001">
    <property type="protein sequence ID" value="MBD8869088.1"/>
    <property type="molecule type" value="Genomic_DNA"/>
</dbReference>
<evidence type="ECO:0000313" key="3">
    <source>
        <dbReference type="Proteomes" id="UP000616839"/>
    </source>
</evidence>
<dbReference type="AlphaFoldDB" id="A0A927K3P9"/>